<keyword evidence="3" id="KW-0862">Zinc</keyword>
<evidence type="ECO:0000313" key="7">
    <source>
        <dbReference type="Proteomes" id="UP000243053"/>
    </source>
</evidence>
<dbReference type="AlphaFoldDB" id="A0A1Y5E7I6"/>
<keyword evidence="4" id="KW-0456">Lyase</keyword>
<comment type="similarity">
    <text evidence="1">Belongs to the Gfa family.</text>
</comment>
<sequence>MKLKFTGGCLCGAVQFSVKDEFKAFYQCHCKQCQQLTGSAFTSNILTAPSNIEWLKGTRNVTVYDHPTRGFSKSFCTVCGSALPFINKNKTTLIIPAGALNELPDLKPQANMFTSEEACWLKPGLNAKGFSGFPE</sequence>
<dbReference type="Gene3D" id="3.90.1590.10">
    <property type="entry name" value="glutathione-dependent formaldehyde- activating enzyme (gfa)"/>
    <property type="match status" value="1"/>
</dbReference>
<name>A0A1Y5E7I6_COLPS</name>
<proteinExistence type="inferred from homology"/>
<dbReference type="PANTHER" id="PTHR33337:SF40">
    <property type="entry name" value="CENP-V_GFA DOMAIN-CONTAINING PROTEIN-RELATED"/>
    <property type="match status" value="1"/>
</dbReference>
<evidence type="ECO:0000256" key="4">
    <source>
        <dbReference type="ARBA" id="ARBA00023239"/>
    </source>
</evidence>
<reference evidence="7" key="1">
    <citation type="journal article" date="2017" name="Proc. Natl. Acad. Sci. U.S.A.">
        <title>Simulation of Deepwater Horizon oil plume reveals substrate specialization within a complex community of hydrocarbon degraders.</title>
        <authorList>
            <person name="Hu P."/>
            <person name="Dubinsky E.A."/>
            <person name="Probst A.J."/>
            <person name="Wang J."/>
            <person name="Sieber C.M.K."/>
            <person name="Tom L.M."/>
            <person name="Gardinali P."/>
            <person name="Banfield J.F."/>
            <person name="Atlas R.M."/>
            <person name="Andersen G.L."/>
        </authorList>
    </citation>
    <scope>NUCLEOTIDE SEQUENCE [LARGE SCALE GENOMIC DNA]</scope>
</reference>
<feature type="domain" description="CENP-V/GFA" evidence="5">
    <location>
        <begin position="5"/>
        <end position="110"/>
    </location>
</feature>
<dbReference type="SUPFAM" id="SSF51316">
    <property type="entry name" value="Mss4-like"/>
    <property type="match status" value="1"/>
</dbReference>
<evidence type="ECO:0000259" key="5">
    <source>
        <dbReference type="PROSITE" id="PS51891"/>
    </source>
</evidence>
<dbReference type="InterPro" id="IPR006913">
    <property type="entry name" value="CENP-V/GFA"/>
</dbReference>
<dbReference type="Proteomes" id="UP000243053">
    <property type="component" value="Unassembled WGS sequence"/>
</dbReference>
<comment type="caution">
    <text evidence="6">The sequence shown here is derived from an EMBL/GenBank/DDBJ whole genome shotgun (WGS) entry which is preliminary data.</text>
</comment>
<dbReference type="EMBL" id="MAAF01000083">
    <property type="protein sequence ID" value="OUR78200.1"/>
    <property type="molecule type" value="Genomic_DNA"/>
</dbReference>
<gene>
    <name evidence="6" type="ORF">A9Q75_14160</name>
</gene>
<dbReference type="GO" id="GO:0016846">
    <property type="term" value="F:carbon-sulfur lyase activity"/>
    <property type="evidence" value="ECO:0007669"/>
    <property type="project" value="InterPro"/>
</dbReference>
<protein>
    <submittedName>
        <fullName evidence="6">Aldehyde-activating protein</fullName>
    </submittedName>
</protein>
<dbReference type="PANTHER" id="PTHR33337">
    <property type="entry name" value="GFA DOMAIN-CONTAINING PROTEIN"/>
    <property type="match status" value="1"/>
</dbReference>
<dbReference type="InterPro" id="IPR011057">
    <property type="entry name" value="Mss4-like_sf"/>
</dbReference>
<dbReference type="PROSITE" id="PS51891">
    <property type="entry name" value="CENP_V_GFA"/>
    <property type="match status" value="1"/>
</dbReference>
<dbReference type="GO" id="GO:0046872">
    <property type="term" value="F:metal ion binding"/>
    <property type="evidence" value="ECO:0007669"/>
    <property type="project" value="UniProtKB-KW"/>
</dbReference>
<evidence type="ECO:0000313" key="6">
    <source>
        <dbReference type="EMBL" id="OUR78200.1"/>
    </source>
</evidence>
<evidence type="ECO:0000256" key="2">
    <source>
        <dbReference type="ARBA" id="ARBA00022723"/>
    </source>
</evidence>
<keyword evidence="2" id="KW-0479">Metal-binding</keyword>
<evidence type="ECO:0000256" key="3">
    <source>
        <dbReference type="ARBA" id="ARBA00022833"/>
    </source>
</evidence>
<evidence type="ECO:0000256" key="1">
    <source>
        <dbReference type="ARBA" id="ARBA00005495"/>
    </source>
</evidence>
<accession>A0A1Y5E7I6</accession>
<dbReference type="Pfam" id="PF04828">
    <property type="entry name" value="GFA"/>
    <property type="match status" value="1"/>
</dbReference>
<organism evidence="6 7">
    <name type="scientific">Colwellia psychrerythraea</name>
    <name type="common">Vibrio psychroerythus</name>
    <dbReference type="NCBI Taxonomy" id="28229"/>
    <lineage>
        <taxon>Bacteria</taxon>
        <taxon>Pseudomonadati</taxon>
        <taxon>Pseudomonadota</taxon>
        <taxon>Gammaproteobacteria</taxon>
        <taxon>Alteromonadales</taxon>
        <taxon>Colwelliaceae</taxon>
        <taxon>Colwellia</taxon>
    </lineage>
</organism>